<feature type="compositionally biased region" description="Polar residues" evidence="1">
    <location>
        <begin position="152"/>
        <end position="161"/>
    </location>
</feature>
<protein>
    <submittedName>
        <fullName evidence="2">Uncharacterized protein</fullName>
    </submittedName>
</protein>
<dbReference type="VEuPathDB" id="FungiDB:Z520_11702"/>
<accession>A0A0D2I5I1</accession>
<gene>
    <name evidence="2" type="ORF">Z520_11702</name>
</gene>
<feature type="region of interest" description="Disordered" evidence="1">
    <location>
        <begin position="128"/>
        <end position="176"/>
    </location>
</feature>
<proteinExistence type="predicted"/>
<dbReference type="AlphaFoldDB" id="A0A0D2I5I1"/>
<name>A0A0D2I5I1_9EURO</name>
<evidence type="ECO:0000256" key="1">
    <source>
        <dbReference type="SAM" id="MobiDB-lite"/>
    </source>
</evidence>
<keyword evidence="3" id="KW-1185">Reference proteome</keyword>
<sequence>MVNTSFPTLPFVFRVTMTSAIEPTALDFGVTIDPLCPDQTSNCISDPGLAIPRMRAVVDGRRCDFGDHLSFDWAIGGCSDENLLDESSALDASLESAEPESRSLFQSRWMVEGETALKTFPGRDLAKDYTPSSGQARKEVWVSRQDEVDGVKSSNGPSTAGSGWRIQQLPPHGNPPGFDLGHRIM</sequence>
<dbReference type="GeneID" id="27717448"/>
<evidence type="ECO:0000313" key="2">
    <source>
        <dbReference type="EMBL" id="KIX92526.1"/>
    </source>
</evidence>
<dbReference type="RefSeq" id="XP_016626649.1">
    <property type="nucleotide sequence ID" value="XM_016782190.1"/>
</dbReference>
<organism evidence="2 3">
    <name type="scientific">Fonsecaea multimorphosa CBS 102226</name>
    <dbReference type="NCBI Taxonomy" id="1442371"/>
    <lineage>
        <taxon>Eukaryota</taxon>
        <taxon>Fungi</taxon>
        <taxon>Dikarya</taxon>
        <taxon>Ascomycota</taxon>
        <taxon>Pezizomycotina</taxon>
        <taxon>Eurotiomycetes</taxon>
        <taxon>Chaetothyriomycetidae</taxon>
        <taxon>Chaetothyriales</taxon>
        <taxon>Herpotrichiellaceae</taxon>
        <taxon>Fonsecaea</taxon>
    </lineage>
</organism>
<evidence type="ECO:0000313" key="3">
    <source>
        <dbReference type="Proteomes" id="UP000053411"/>
    </source>
</evidence>
<reference evidence="2 3" key="1">
    <citation type="submission" date="2015-01" db="EMBL/GenBank/DDBJ databases">
        <title>The Genome Sequence of Fonsecaea multimorphosa CBS 102226.</title>
        <authorList>
            <consortium name="The Broad Institute Genomics Platform"/>
            <person name="Cuomo C."/>
            <person name="de Hoog S."/>
            <person name="Gorbushina A."/>
            <person name="Stielow B."/>
            <person name="Teixiera M."/>
            <person name="Abouelleil A."/>
            <person name="Chapman S.B."/>
            <person name="Priest M."/>
            <person name="Young S.K."/>
            <person name="Wortman J."/>
            <person name="Nusbaum C."/>
            <person name="Birren B."/>
        </authorList>
    </citation>
    <scope>NUCLEOTIDE SEQUENCE [LARGE SCALE GENOMIC DNA]</scope>
    <source>
        <strain evidence="2 3">CBS 102226</strain>
    </source>
</reference>
<feature type="compositionally biased region" description="Basic and acidic residues" evidence="1">
    <location>
        <begin position="136"/>
        <end position="150"/>
    </location>
</feature>
<dbReference type="Proteomes" id="UP000053411">
    <property type="component" value="Unassembled WGS sequence"/>
</dbReference>
<dbReference type="EMBL" id="KN848103">
    <property type="protein sequence ID" value="KIX92526.1"/>
    <property type="molecule type" value="Genomic_DNA"/>
</dbReference>